<keyword evidence="10" id="KW-1185">Reference proteome</keyword>
<evidence type="ECO:0000256" key="4">
    <source>
        <dbReference type="ARBA" id="ARBA00022771"/>
    </source>
</evidence>
<dbReference type="Gene3D" id="1.20.120.1750">
    <property type="match status" value="1"/>
</dbReference>
<dbReference type="GO" id="GO:0016567">
    <property type="term" value="P:protein ubiquitination"/>
    <property type="evidence" value="ECO:0007669"/>
    <property type="project" value="InterPro"/>
</dbReference>
<reference evidence="11" key="1">
    <citation type="submission" date="2022-11" db="UniProtKB">
        <authorList>
            <consortium name="WormBaseParasite"/>
        </authorList>
    </citation>
    <scope>IDENTIFICATION</scope>
</reference>
<dbReference type="CDD" id="cd20335">
    <property type="entry name" value="BRcat_RBR"/>
    <property type="match status" value="1"/>
</dbReference>
<name>A0A914H411_GLORO</name>
<evidence type="ECO:0000256" key="7">
    <source>
        <dbReference type="PROSITE-ProRule" id="PRU00175"/>
    </source>
</evidence>
<evidence type="ECO:0000313" key="10">
    <source>
        <dbReference type="Proteomes" id="UP000887572"/>
    </source>
</evidence>
<dbReference type="PROSITE" id="PS51873">
    <property type="entry name" value="TRIAD"/>
    <property type="match status" value="1"/>
</dbReference>
<dbReference type="GO" id="GO:0008270">
    <property type="term" value="F:zinc ion binding"/>
    <property type="evidence" value="ECO:0007669"/>
    <property type="project" value="UniProtKB-KW"/>
</dbReference>
<keyword evidence="5" id="KW-0833">Ubl conjugation pathway</keyword>
<evidence type="ECO:0000259" key="8">
    <source>
        <dbReference type="PROSITE" id="PS50089"/>
    </source>
</evidence>
<keyword evidence="6" id="KW-0862">Zinc</keyword>
<dbReference type="PANTHER" id="PTHR11685">
    <property type="entry name" value="RBR FAMILY RING FINGER AND IBR DOMAIN-CONTAINING"/>
    <property type="match status" value="1"/>
</dbReference>
<keyword evidence="1" id="KW-0808">Transferase</keyword>
<dbReference type="GO" id="GO:0004842">
    <property type="term" value="F:ubiquitin-protein transferase activity"/>
    <property type="evidence" value="ECO:0007669"/>
    <property type="project" value="InterPro"/>
</dbReference>
<keyword evidence="3" id="KW-0677">Repeat</keyword>
<evidence type="ECO:0000259" key="9">
    <source>
        <dbReference type="PROSITE" id="PS51873"/>
    </source>
</evidence>
<proteinExistence type="predicted"/>
<protein>
    <submittedName>
        <fullName evidence="11">RBR-type E3 ubiquitin transferase</fullName>
    </submittedName>
</protein>
<dbReference type="InterPro" id="IPR031127">
    <property type="entry name" value="E3_UB_ligase_RBR"/>
</dbReference>
<feature type="domain" description="RING-type" evidence="9">
    <location>
        <begin position="467"/>
        <end position="668"/>
    </location>
</feature>
<sequence>MDREHELTKVERKEQKKQLMTNPKVQSFLQIANELCGVGKEAAFVVSMAHSGAKFLRSLAFTKEHLKLLREPADDLELSFRLYLLTLDKSGKNLLRKICHNSGFKTHRIVEIAELASELAAGHSTNLFYTERRRVDQDTRTFKSIVLHDANKVGFLTISALSYAFCQAFNDNICNFYDLNGDGNGVFFSLAHGRSVNLPEHSFACKSTLWAKENKNQIVAYSFSQNEMDAEVLNAFFVCRLPCSLIHEYPVEQLNQLKINIGPMVAEKLLSNDFVKKYCGGDLAIFRGYNPATGVLSLTCSARSAFKFCQLADGTVNSIFEMLDTMDNLRWLDEQCGALVSFGPGFQVSRIIANPSEEVKDTIVVTFGESFGEFEPAVLQLTELSENFCGYRSCNPLLFTKSRRFFITLLTPSIVKELKPILESAFTNTSRESTVTVETKSGNIFEYFAGYNAKNSVGCFLDDSSYPTECCAICFAPIVGKYIRLSLCGHVYCDDCFIGLLKNATQFPVSCQSGCLYQILFEDIALVLSRNFPDVDEIQQFLTPTADCHSLMPLTKEGAISAVGTSMICIGCEMKRCTLCGEAVHQHITCQERQEQKFGIEYPDLTAWKNELPTHRRLCPNVHCKMLIEKGPGCNHMYCNQCGVHFCWLCINFQAGTTDEVYRHLRELHGSIGEPGFIDDEVNQHFGLLVQQIGYERAAVMMNVEVAPDGLMMTDPYYAHALMVIEAYTQKEEQEENEEEGGNEDPLLKYGDNLEAMYRQYKKDCEESRQALIIVILLPFCAAHHSPDDSCPLPFPPVFCSAPLGPQSLSPNVLSACCLPIDPKIISRFFDIRFGFDTCIYGIPPLSVRAAIWLTSFESKMTEKGQSMAFPSSA</sequence>
<dbReference type="Proteomes" id="UP000887572">
    <property type="component" value="Unplaced"/>
</dbReference>
<evidence type="ECO:0000256" key="5">
    <source>
        <dbReference type="ARBA" id="ARBA00022786"/>
    </source>
</evidence>
<dbReference type="SUPFAM" id="SSF57850">
    <property type="entry name" value="RING/U-box"/>
    <property type="match status" value="2"/>
</dbReference>
<feature type="domain" description="RING-type" evidence="8">
    <location>
        <begin position="471"/>
        <end position="511"/>
    </location>
</feature>
<keyword evidence="4 7" id="KW-0863">Zinc-finger</keyword>
<dbReference type="InterPro" id="IPR001841">
    <property type="entry name" value="Znf_RING"/>
</dbReference>
<keyword evidence="2" id="KW-0479">Metal-binding</keyword>
<evidence type="ECO:0000256" key="6">
    <source>
        <dbReference type="ARBA" id="ARBA00022833"/>
    </source>
</evidence>
<dbReference type="PROSITE" id="PS50089">
    <property type="entry name" value="ZF_RING_2"/>
    <property type="match status" value="1"/>
</dbReference>
<dbReference type="InterPro" id="IPR044066">
    <property type="entry name" value="TRIAD_supradom"/>
</dbReference>
<dbReference type="Pfam" id="PF22191">
    <property type="entry name" value="IBR_1"/>
    <property type="match status" value="1"/>
</dbReference>
<evidence type="ECO:0000256" key="2">
    <source>
        <dbReference type="ARBA" id="ARBA00022723"/>
    </source>
</evidence>
<evidence type="ECO:0000256" key="1">
    <source>
        <dbReference type="ARBA" id="ARBA00022679"/>
    </source>
</evidence>
<evidence type="ECO:0000313" key="11">
    <source>
        <dbReference type="WBParaSite" id="Gr19_v10_g13437.t1"/>
    </source>
</evidence>
<dbReference type="AlphaFoldDB" id="A0A914H411"/>
<organism evidence="10 11">
    <name type="scientific">Globodera rostochiensis</name>
    <name type="common">Golden nematode worm</name>
    <name type="synonym">Heterodera rostochiensis</name>
    <dbReference type="NCBI Taxonomy" id="31243"/>
    <lineage>
        <taxon>Eukaryota</taxon>
        <taxon>Metazoa</taxon>
        <taxon>Ecdysozoa</taxon>
        <taxon>Nematoda</taxon>
        <taxon>Chromadorea</taxon>
        <taxon>Rhabditida</taxon>
        <taxon>Tylenchina</taxon>
        <taxon>Tylenchomorpha</taxon>
        <taxon>Tylenchoidea</taxon>
        <taxon>Heteroderidae</taxon>
        <taxon>Heteroderinae</taxon>
        <taxon>Globodera</taxon>
    </lineage>
</organism>
<dbReference type="WBParaSite" id="Gr19_v10_g13437.t1">
    <property type="protein sequence ID" value="Gr19_v10_g13437.t1"/>
    <property type="gene ID" value="Gr19_v10_g13437"/>
</dbReference>
<evidence type="ECO:0000256" key="3">
    <source>
        <dbReference type="ARBA" id="ARBA00022737"/>
    </source>
</evidence>
<accession>A0A914H411</accession>